<feature type="compositionally biased region" description="Polar residues" evidence="12">
    <location>
        <begin position="14"/>
        <end position="29"/>
    </location>
</feature>
<comment type="function">
    <text evidence="11">Adenosyl-L-methionine (AdoMet)-dependent tRNA (uracil-O(2)-)-methyltransferase.</text>
</comment>
<keyword evidence="14" id="KW-1185">Reference proteome</keyword>
<evidence type="ECO:0000256" key="12">
    <source>
        <dbReference type="SAM" id="MobiDB-lite"/>
    </source>
</evidence>
<evidence type="ECO:0000313" key="13">
    <source>
        <dbReference type="EMBL" id="TFK33395.1"/>
    </source>
</evidence>
<keyword evidence="5 11" id="KW-0963">Cytoplasm</keyword>
<dbReference type="GO" id="GO:0005737">
    <property type="term" value="C:cytoplasm"/>
    <property type="evidence" value="ECO:0007669"/>
    <property type="project" value="UniProtKB-SubCell"/>
</dbReference>
<sequence length="552" mass="60928">MASQPLQRARFEPQQWSTTARTHSPLSTPDSSWTTLISCAADFPIELFEIALSQLIHHPEYNSTLILRSDVIAEITSHFPEKVPTLEGFQPVRCIHRKLQARRPGRDASLEQYCTLYSPTDSELQVPTVLVLTPIVPPGSTLPYYHPAISHLAFRYLSSSPPTLLIEALPLPNTPTDPNSRLYRTCLALLETLHRYGWGAMTNYKKRVQHDCLVPRDAYQDLYLLMRERHKGLVDTWQEVTDPLKHVFEDIGIATYLMLLWKDTFAIPDSPEGEPNAEEPWKSWPRPPGGFLDLGCGNGLLTHILTAEGYAGSGIDLRARTSWDHYPLATQANLHVHAFDPTLPISSSSPKSTASAVDAPAPPTTTATGIKELAAPDPYFKPGVFLIGNHADELTPWVPVLATLHNASGYISIPCCAWSFDAKFERSSTPSFPIPSPPLTTKPVPSSHKLSTSASKAAAAAFAETLNLGGDGSNTSSYSQYRIWLASLSLHCGWQIECETLRIPSTRNWAIVGELADITLDEAMDNVRGIVESVKERGIFKTRKPEGKAGEH</sequence>
<dbReference type="EMBL" id="ML213649">
    <property type="protein sequence ID" value="TFK33395.1"/>
    <property type="molecule type" value="Genomic_DNA"/>
</dbReference>
<dbReference type="Pfam" id="PF07757">
    <property type="entry name" value="AdoMet_MTase"/>
    <property type="match status" value="2"/>
</dbReference>
<name>A0A5C3LKZ4_9AGAR</name>
<dbReference type="PANTHER" id="PTHR21210:SF0">
    <property type="entry name" value="TRNA (URACIL-O(2)-)-METHYLTRANSFERASE-RELATED"/>
    <property type="match status" value="1"/>
</dbReference>
<feature type="compositionally biased region" description="Low complexity" evidence="12">
    <location>
        <begin position="347"/>
        <end position="368"/>
    </location>
</feature>
<evidence type="ECO:0000256" key="2">
    <source>
        <dbReference type="ARBA" id="ARBA00009056"/>
    </source>
</evidence>
<dbReference type="InterPro" id="IPR011671">
    <property type="entry name" value="tRNA_uracil_MeTrfase"/>
</dbReference>
<evidence type="ECO:0000256" key="5">
    <source>
        <dbReference type="ARBA" id="ARBA00022490"/>
    </source>
</evidence>
<protein>
    <recommendedName>
        <fullName evidence="4 11">tRNA (uracil-O(2)-)-methyltransferase</fullName>
        <ecNumber evidence="3 11">2.1.1.211</ecNumber>
    </recommendedName>
</protein>
<keyword evidence="9 11" id="KW-0819">tRNA processing</keyword>
<organism evidence="13 14">
    <name type="scientific">Crucibulum laeve</name>
    <dbReference type="NCBI Taxonomy" id="68775"/>
    <lineage>
        <taxon>Eukaryota</taxon>
        <taxon>Fungi</taxon>
        <taxon>Dikarya</taxon>
        <taxon>Basidiomycota</taxon>
        <taxon>Agaricomycotina</taxon>
        <taxon>Agaricomycetes</taxon>
        <taxon>Agaricomycetidae</taxon>
        <taxon>Agaricales</taxon>
        <taxon>Agaricineae</taxon>
        <taxon>Nidulariaceae</taxon>
        <taxon>Crucibulum</taxon>
    </lineage>
</organism>
<keyword evidence="8 11" id="KW-0949">S-adenosyl-L-methionine</keyword>
<feature type="region of interest" description="Disordered" evidence="12">
    <location>
        <begin position="347"/>
        <end position="370"/>
    </location>
</feature>
<evidence type="ECO:0000256" key="1">
    <source>
        <dbReference type="ARBA" id="ARBA00004496"/>
    </source>
</evidence>
<dbReference type="EC" id="2.1.1.211" evidence="3 11"/>
<dbReference type="STRING" id="68775.A0A5C3LKZ4"/>
<evidence type="ECO:0000256" key="8">
    <source>
        <dbReference type="ARBA" id="ARBA00022691"/>
    </source>
</evidence>
<evidence type="ECO:0000256" key="7">
    <source>
        <dbReference type="ARBA" id="ARBA00022679"/>
    </source>
</evidence>
<evidence type="ECO:0000313" key="14">
    <source>
        <dbReference type="Proteomes" id="UP000308652"/>
    </source>
</evidence>
<comment type="subcellular location">
    <subcellularLocation>
        <location evidence="1 11">Cytoplasm</location>
    </subcellularLocation>
</comment>
<dbReference type="Proteomes" id="UP000308652">
    <property type="component" value="Unassembled WGS sequence"/>
</dbReference>
<dbReference type="OrthoDB" id="10047021at2759"/>
<comment type="catalytic activity">
    <reaction evidence="10 11">
        <text>uridine(44) in tRNA(Ser) + S-adenosyl-L-methionine = 2'-O-methyluridine(44) in tRNA(Ser) + S-adenosyl-L-homocysteine + H(+)</text>
        <dbReference type="Rhea" id="RHEA:43100"/>
        <dbReference type="Rhea" id="RHEA-COMP:10339"/>
        <dbReference type="Rhea" id="RHEA-COMP:10340"/>
        <dbReference type="ChEBI" id="CHEBI:15378"/>
        <dbReference type="ChEBI" id="CHEBI:57856"/>
        <dbReference type="ChEBI" id="CHEBI:59789"/>
        <dbReference type="ChEBI" id="CHEBI:65315"/>
        <dbReference type="ChEBI" id="CHEBI:74478"/>
        <dbReference type="EC" id="2.1.1.211"/>
    </reaction>
</comment>
<feature type="region of interest" description="Disordered" evidence="12">
    <location>
        <begin position="1"/>
        <end position="29"/>
    </location>
</feature>
<reference evidence="13 14" key="1">
    <citation type="journal article" date="2019" name="Nat. Ecol. Evol.">
        <title>Megaphylogeny resolves global patterns of mushroom evolution.</title>
        <authorList>
            <person name="Varga T."/>
            <person name="Krizsan K."/>
            <person name="Foldi C."/>
            <person name="Dima B."/>
            <person name="Sanchez-Garcia M."/>
            <person name="Sanchez-Ramirez S."/>
            <person name="Szollosi G.J."/>
            <person name="Szarkandi J.G."/>
            <person name="Papp V."/>
            <person name="Albert L."/>
            <person name="Andreopoulos W."/>
            <person name="Angelini C."/>
            <person name="Antonin V."/>
            <person name="Barry K.W."/>
            <person name="Bougher N.L."/>
            <person name="Buchanan P."/>
            <person name="Buyck B."/>
            <person name="Bense V."/>
            <person name="Catcheside P."/>
            <person name="Chovatia M."/>
            <person name="Cooper J."/>
            <person name="Damon W."/>
            <person name="Desjardin D."/>
            <person name="Finy P."/>
            <person name="Geml J."/>
            <person name="Haridas S."/>
            <person name="Hughes K."/>
            <person name="Justo A."/>
            <person name="Karasinski D."/>
            <person name="Kautmanova I."/>
            <person name="Kiss B."/>
            <person name="Kocsube S."/>
            <person name="Kotiranta H."/>
            <person name="LaButti K.M."/>
            <person name="Lechner B.E."/>
            <person name="Liimatainen K."/>
            <person name="Lipzen A."/>
            <person name="Lukacs Z."/>
            <person name="Mihaltcheva S."/>
            <person name="Morgado L.N."/>
            <person name="Niskanen T."/>
            <person name="Noordeloos M.E."/>
            <person name="Ohm R.A."/>
            <person name="Ortiz-Santana B."/>
            <person name="Ovrebo C."/>
            <person name="Racz N."/>
            <person name="Riley R."/>
            <person name="Savchenko A."/>
            <person name="Shiryaev A."/>
            <person name="Soop K."/>
            <person name="Spirin V."/>
            <person name="Szebenyi C."/>
            <person name="Tomsovsky M."/>
            <person name="Tulloss R.E."/>
            <person name="Uehling J."/>
            <person name="Grigoriev I.V."/>
            <person name="Vagvolgyi C."/>
            <person name="Papp T."/>
            <person name="Martin F.M."/>
            <person name="Miettinen O."/>
            <person name="Hibbett D.S."/>
            <person name="Nagy L.G."/>
        </authorList>
    </citation>
    <scope>NUCLEOTIDE SEQUENCE [LARGE SCALE GENOMIC DNA]</scope>
    <source>
        <strain evidence="13 14">CBS 166.37</strain>
    </source>
</reference>
<dbReference type="PANTHER" id="PTHR21210">
    <property type="entry name" value="TRNA (URACIL-O(2)-)-METHYLTRANSFERASE-RELATED"/>
    <property type="match status" value="1"/>
</dbReference>
<evidence type="ECO:0000256" key="3">
    <source>
        <dbReference type="ARBA" id="ARBA00012795"/>
    </source>
</evidence>
<proteinExistence type="inferred from homology"/>
<evidence type="ECO:0000256" key="11">
    <source>
        <dbReference type="RuleBase" id="RU368004"/>
    </source>
</evidence>
<dbReference type="AlphaFoldDB" id="A0A5C3LKZ4"/>
<keyword evidence="7 11" id="KW-0808">Transferase</keyword>
<evidence type="ECO:0000256" key="6">
    <source>
        <dbReference type="ARBA" id="ARBA00022603"/>
    </source>
</evidence>
<comment type="similarity">
    <text evidence="2 11">Belongs to the TRM44 family.</text>
</comment>
<evidence type="ECO:0000256" key="9">
    <source>
        <dbReference type="ARBA" id="ARBA00022694"/>
    </source>
</evidence>
<evidence type="ECO:0000256" key="10">
    <source>
        <dbReference type="ARBA" id="ARBA00047957"/>
    </source>
</evidence>
<accession>A0A5C3LKZ4</accession>
<dbReference type="GO" id="GO:0141101">
    <property type="term" value="F:tRNA(Ser) (uridine(44)-2'-O-)-methyltransferase activity"/>
    <property type="evidence" value="ECO:0007669"/>
    <property type="project" value="UniProtKB-EC"/>
</dbReference>
<dbReference type="GO" id="GO:0030488">
    <property type="term" value="P:tRNA methylation"/>
    <property type="evidence" value="ECO:0007669"/>
    <property type="project" value="UniProtKB-UniRule"/>
</dbReference>
<keyword evidence="6 11" id="KW-0489">Methyltransferase</keyword>
<evidence type="ECO:0000256" key="4">
    <source>
        <dbReference type="ARBA" id="ARBA00017788"/>
    </source>
</evidence>
<gene>
    <name evidence="13" type="ORF">BDQ12DRAFT_615332</name>
</gene>